<dbReference type="PANTHER" id="PTHR43283">
    <property type="entry name" value="BETA-LACTAMASE-RELATED"/>
    <property type="match status" value="1"/>
</dbReference>
<dbReference type="Gene3D" id="3.40.710.10">
    <property type="entry name" value="DD-peptidase/beta-lactamase superfamily"/>
    <property type="match status" value="1"/>
</dbReference>
<name>A0A345IF90_9DEIO</name>
<dbReference type="EMBL" id="CP031158">
    <property type="protein sequence ID" value="AXG98362.1"/>
    <property type="molecule type" value="Genomic_DNA"/>
</dbReference>
<proteinExistence type="predicted"/>
<evidence type="ECO:0000313" key="2">
    <source>
        <dbReference type="EMBL" id="AXG98362.1"/>
    </source>
</evidence>
<accession>A0A345IF90</accession>
<dbReference type="PANTHER" id="PTHR43283:SF7">
    <property type="entry name" value="BETA-LACTAMASE-RELATED DOMAIN-CONTAINING PROTEIN"/>
    <property type="match status" value="1"/>
</dbReference>
<organism evidence="2 3">
    <name type="scientific">Deinococcus wulumuqiensis</name>
    <dbReference type="NCBI Taxonomy" id="980427"/>
    <lineage>
        <taxon>Bacteria</taxon>
        <taxon>Thermotogati</taxon>
        <taxon>Deinococcota</taxon>
        <taxon>Deinococci</taxon>
        <taxon>Deinococcales</taxon>
        <taxon>Deinococcaceae</taxon>
        <taxon>Deinococcus</taxon>
    </lineage>
</organism>
<reference evidence="2 3" key="1">
    <citation type="submission" date="2018-07" db="EMBL/GenBank/DDBJ databases">
        <title>Complete Genome and Methylome Analysis of Deinococcus wulumuqiensis NEB 479.</title>
        <authorList>
            <person name="Fomenkov A."/>
            <person name="Luyten Y."/>
            <person name="Vincze T."/>
            <person name="Anton B.P."/>
            <person name="Clark T."/>
            <person name="Roberts R.J."/>
            <person name="Morgan R.D."/>
        </authorList>
    </citation>
    <scope>NUCLEOTIDE SEQUENCE [LARGE SCALE GENOMIC DNA]</scope>
    <source>
        <strain evidence="2 3">NEB 479</strain>
    </source>
</reference>
<evidence type="ECO:0000313" key="3">
    <source>
        <dbReference type="Proteomes" id="UP000253744"/>
    </source>
</evidence>
<dbReference type="Proteomes" id="UP000253744">
    <property type="component" value="Chromosome"/>
</dbReference>
<gene>
    <name evidence="2" type="ORF">DVJ83_03380</name>
</gene>
<dbReference type="InterPro" id="IPR001466">
    <property type="entry name" value="Beta-lactam-related"/>
</dbReference>
<dbReference type="SUPFAM" id="SSF56601">
    <property type="entry name" value="beta-lactamase/transpeptidase-like"/>
    <property type="match status" value="1"/>
</dbReference>
<dbReference type="InterPro" id="IPR012338">
    <property type="entry name" value="Beta-lactam/transpept-like"/>
</dbReference>
<protein>
    <submittedName>
        <fullName evidence="2">Class A beta-lactamase-related serine hydrolase</fullName>
    </submittedName>
</protein>
<dbReference type="RefSeq" id="WP_114671387.1">
    <property type="nucleotide sequence ID" value="NZ_CP031158.1"/>
</dbReference>
<dbReference type="AlphaFoldDB" id="A0A345IF90"/>
<sequence>MHFETQLSTLVDEAYATNSSALVILREGKTLVDEVFDGKGERPIATMSVTKGILSLIVGRAVKLGYLPGSDVQVSDFFPEWRQGKKRNITLRHLMTHTSGLQNQMTTAEEIYPAPDRLQLALCAELEAEPGESFAYNNKAVMLIVGLLERATGQKADAFARAELFGPLGIEEWTWTTDEAGNPHGFADLFLRPSDLAKLGQAALDGGHGLISQEWVQESTSSASDIEPSIGLLWWVLSAWTRYSIGPKQLESLRQAGATAEQVATLERCQGQNMTRAEMLDSITAQGLVPQQLPQNAHWLAVERGPAVGFRHDGYLGQNLVVHREAGLVAVRMIDWSHPQADLPESSFPTFVDRVLELAISKPV</sequence>
<dbReference type="KEGG" id="dwu:DVJ83_03380"/>
<dbReference type="GO" id="GO:0016787">
    <property type="term" value="F:hydrolase activity"/>
    <property type="evidence" value="ECO:0007669"/>
    <property type="project" value="UniProtKB-KW"/>
</dbReference>
<feature type="domain" description="Beta-lactamase-related" evidence="1">
    <location>
        <begin position="13"/>
        <end position="342"/>
    </location>
</feature>
<dbReference type="Pfam" id="PF00144">
    <property type="entry name" value="Beta-lactamase"/>
    <property type="match status" value="1"/>
</dbReference>
<keyword evidence="2" id="KW-0378">Hydrolase</keyword>
<evidence type="ECO:0000259" key="1">
    <source>
        <dbReference type="Pfam" id="PF00144"/>
    </source>
</evidence>
<dbReference type="InterPro" id="IPR050789">
    <property type="entry name" value="Diverse_Enzym_Activities"/>
</dbReference>